<feature type="signal peptide" evidence="1">
    <location>
        <begin position="1"/>
        <end position="16"/>
    </location>
</feature>
<dbReference type="GeneID" id="81354339"/>
<evidence type="ECO:0000256" key="1">
    <source>
        <dbReference type="SAM" id="SignalP"/>
    </source>
</evidence>
<keyword evidence="1" id="KW-0732">Signal</keyword>
<evidence type="ECO:0000313" key="3">
    <source>
        <dbReference type="Proteomes" id="UP001149074"/>
    </source>
</evidence>
<proteinExistence type="predicted"/>
<protein>
    <recommendedName>
        <fullName evidence="4">Hydrophobin</fullName>
    </recommendedName>
</protein>
<dbReference type="AlphaFoldDB" id="A0A9W9KLL6"/>
<reference evidence="2" key="2">
    <citation type="journal article" date="2023" name="IMA Fungus">
        <title>Comparative genomic study of the Penicillium genus elucidates a diverse pangenome and 15 lateral gene transfer events.</title>
        <authorList>
            <person name="Petersen C."/>
            <person name="Sorensen T."/>
            <person name="Nielsen M.R."/>
            <person name="Sondergaard T.E."/>
            <person name="Sorensen J.L."/>
            <person name="Fitzpatrick D.A."/>
            <person name="Frisvad J.C."/>
            <person name="Nielsen K.L."/>
        </authorList>
    </citation>
    <scope>NUCLEOTIDE SEQUENCE</scope>
    <source>
        <strain evidence="2">IBT 30761</strain>
    </source>
</reference>
<name>A0A9W9KLL6_9EURO</name>
<reference evidence="2" key="1">
    <citation type="submission" date="2022-11" db="EMBL/GenBank/DDBJ databases">
        <authorList>
            <person name="Petersen C."/>
        </authorList>
    </citation>
    <scope>NUCLEOTIDE SEQUENCE</scope>
    <source>
        <strain evidence="2">IBT 30761</strain>
    </source>
</reference>
<accession>A0A9W9KLL6</accession>
<dbReference type="RefSeq" id="XP_056478332.1">
    <property type="nucleotide sequence ID" value="XM_056615360.1"/>
</dbReference>
<comment type="caution">
    <text evidence="2">The sequence shown here is derived from an EMBL/GenBank/DDBJ whole genome shotgun (WGS) entry which is preliminary data.</text>
</comment>
<organism evidence="2 3">
    <name type="scientific">Penicillium argentinense</name>
    <dbReference type="NCBI Taxonomy" id="1131581"/>
    <lineage>
        <taxon>Eukaryota</taxon>
        <taxon>Fungi</taxon>
        <taxon>Dikarya</taxon>
        <taxon>Ascomycota</taxon>
        <taxon>Pezizomycotina</taxon>
        <taxon>Eurotiomycetes</taxon>
        <taxon>Eurotiomycetidae</taxon>
        <taxon>Eurotiales</taxon>
        <taxon>Aspergillaceae</taxon>
        <taxon>Penicillium</taxon>
    </lineage>
</organism>
<evidence type="ECO:0000313" key="2">
    <source>
        <dbReference type="EMBL" id="KAJ5110221.1"/>
    </source>
</evidence>
<gene>
    <name evidence="2" type="ORF">N7532_002866</name>
</gene>
<sequence>MRAIVTILALVAVAIAGNTKPNSGKGPNCFLLSNGNGGLLSLGNVALDALNDSCSGGDVYGCDNKNVKSGLVNLDLNAQYSPNHVL</sequence>
<evidence type="ECO:0008006" key="4">
    <source>
        <dbReference type="Google" id="ProtNLM"/>
    </source>
</evidence>
<dbReference type="EMBL" id="JAPQKI010000003">
    <property type="protein sequence ID" value="KAJ5110221.1"/>
    <property type="molecule type" value="Genomic_DNA"/>
</dbReference>
<dbReference type="Proteomes" id="UP001149074">
    <property type="component" value="Unassembled WGS sequence"/>
</dbReference>
<feature type="chain" id="PRO_5040827103" description="Hydrophobin" evidence="1">
    <location>
        <begin position="17"/>
        <end position="86"/>
    </location>
</feature>
<keyword evidence="3" id="KW-1185">Reference proteome</keyword>